<feature type="non-terminal residue" evidence="5">
    <location>
        <position position="71"/>
    </location>
</feature>
<dbReference type="EMBL" id="AZIM01030343">
    <property type="protein sequence ID" value="ETE56274.1"/>
    <property type="molecule type" value="Genomic_DNA"/>
</dbReference>
<dbReference type="OrthoDB" id="2789670at2759"/>
<dbReference type="PRINTS" id="PR00463">
    <property type="entry name" value="EP450I"/>
</dbReference>
<dbReference type="GO" id="GO:0016712">
    <property type="term" value="F:oxidoreductase activity, acting on paired donors, with incorporation or reduction of molecular oxygen, reduced flavin or flavoprotein as one donor, and incorporation of one atom of oxygen"/>
    <property type="evidence" value="ECO:0007669"/>
    <property type="project" value="TreeGrafter"/>
</dbReference>
<feature type="non-terminal residue" evidence="5">
    <location>
        <position position="1"/>
    </location>
</feature>
<dbReference type="Gene3D" id="1.10.630.10">
    <property type="entry name" value="Cytochrome P450"/>
    <property type="match status" value="1"/>
</dbReference>
<evidence type="ECO:0000313" key="5">
    <source>
        <dbReference type="EMBL" id="ETE56274.1"/>
    </source>
</evidence>
<sequence>MVVYCQQMLPLQKFSTFVCYETAHGTIIVSDLRSVLLDPEEWETPEEFNPNHFLDKDGKFQTPEAFMPFGA</sequence>
<evidence type="ECO:0000256" key="2">
    <source>
        <dbReference type="ARBA" id="ARBA00010617"/>
    </source>
</evidence>
<dbReference type="PANTHER" id="PTHR24300">
    <property type="entry name" value="CYTOCHROME P450 508A4-RELATED"/>
    <property type="match status" value="1"/>
</dbReference>
<evidence type="ECO:0000256" key="3">
    <source>
        <dbReference type="ARBA" id="ARBA00022723"/>
    </source>
</evidence>
<dbReference type="InterPro" id="IPR036396">
    <property type="entry name" value="Cyt_P450_sf"/>
</dbReference>
<keyword evidence="4" id="KW-0408">Iron</keyword>
<dbReference type="PANTHER" id="PTHR24300:SF134">
    <property type="entry name" value="CYTOCHROME P450, FAMILY 2, SUBFAMILY AB, POLYPEPTIDE 2-RELATED"/>
    <property type="match status" value="1"/>
</dbReference>
<accession>V8N1X2</accession>
<dbReference type="GO" id="GO:0005737">
    <property type="term" value="C:cytoplasm"/>
    <property type="evidence" value="ECO:0007669"/>
    <property type="project" value="TreeGrafter"/>
</dbReference>
<name>V8N1X2_OPHHA</name>
<dbReference type="InterPro" id="IPR002401">
    <property type="entry name" value="Cyt_P450_E_grp-I"/>
</dbReference>
<evidence type="ECO:0000256" key="4">
    <source>
        <dbReference type="ARBA" id="ARBA00023004"/>
    </source>
</evidence>
<dbReference type="AlphaFoldDB" id="V8N1X2"/>
<dbReference type="GO" id="GO:0006082">
    <property type="term" value="P:organic acid metabolic process"/>
    <property type="evidence" value="ECO:0007669"/>
    <property type="project" value="TreeGrafter"/>
</dbReference>
<proteinExistence type="inferred from homology"/>
<dbReference type="InterPro" id="IPR050182">
    <property type="entry name" value="Cytochrome_P450_fam2"/>
</dbReference>
<dbReference type="GO" id="GO:0005506">
    <property type="term" value="F:iron ion binding"/>
    <property type="evidence" value="ECO:0007669"/>
    <property type="project" value="InterPro"/>
</dbReference>
<comment type="similarity">
    <text evidence="2">Belongs to the cytochrome P450 family.</text>
</comment>
<evidence type="ECO:0000313" key="6">
    <source>
        <dbReference type="Proteomes" id="UP000018936"/>
    </source>
</evidence>
<comment type="caution">
    <text evidence="5">The sequence shown here is derived from an EMBL/GenBank/DDBJ whole genome shotgun (WGS) entry which is preliminary data.</text>
</comment>
<reference evidence="5 6" key="1">
    <citation type="journal article" date="2013" name="Proc. Natl. Acad. Sci. U.S.A.">
        <title>The king cobra genome reveals dynamic gene evolution and adaptation in the snake venom system.</title>
        <authorList>
            <person name="Vonk F.J."/>
            <person name="Casewell N.R."/>
            <person name="Henkel C.V."/>
            <person name="Heimberg A.M."/>
            <person name="Jansen H.J."/>
            <person name="McCleary R.J."/>
            <person name="Kerkkamp H.M."/>
            <person name="Vos R.A."/>
            <person name="Guerreiro I."/>
            <person name="Calvete J.J."/>
            <person name="Wuster W."/>
            <person name="Woods A.E."/>
            <person name="Logan J.M."/>
            <person name="Harrison R.A."/>
            <person name="Castoe T.A."/>
            <person name="de Koning A.P."/>
            <person name="Pollock D.D."/>
            <person name="Yandell M."/>
            <person name="Calderon D."/>
            <person name="Renjifo C."/>
            <person name="Currier R.B."/>
            <person name="Salgado D."/>
            <person name="Pla D."/>
            <person name="Sanz L."/>
            <person name="Hyder A.S."/>
            <person name="Ribeiro J.M."/>
            <person name="Arntzen J.W."/>
            <person name="van den Thillart G.E."/>
            <person name="Boetzer M."/>
            <person name="Pirovano W."/>
            <person name="Dirks R.P."/>
            <person name="Spaink H.P."/>
            <person name="Duboule D."/>
            <person name="McGlinn E."/>
            <person name="Kini R.M."/>
            <person name="Richardson M.K."/>
        </authorList>
    </citation>
    <scope>NUCLEOTIDE SEQUENCE</scope>
    <source>
        <tissue evidence="5">Blood</tissue>
    </source>
</reference>
<dbReference type="GO" id="GO:0020037">
    <property type="term" value="F:heme binding"/>
    <property type="evidence" value="ECO:0007669"/>
    <property type="project" value="InterPro"/>
</dbReference>
<evidence type="ECO:0000256" key="1">
    <source>
        <dbReference type="ARBA" id="ARBA00001971"/>
    </source>
</evidence>
<protein>
    <recommendedName>
        <fullName evidence="7">Cytochrome protein</fullName>
    </recommendedName>
</protein>
<dbReference type="GO" id="GO:0006805">
    <property type="term" value="P:xenobiotic metabolic process"/>
    <property type="evidence" value="ECO:0007669"/>
    <property type="project" value="TreeGrafter"/>
</dbReference>
<dbReference type="Proteomes" id="UP000018936">
    <property type="component" value="Unassembled WGS sequence"/>
</dbReference>
<comment type="cofactor">
    <cofactor evidence="1">
        <name>heme</name>
        <dbReference type="ChEBI" id="CHEBI:30413"/>
    </cofactor>
</comment>
<evidence type="ECO:0008006" key="7">
    <source>
        <dbReference type="Google" id="ProtNLM"/>
    </source>
</evidence>
<dbReference type="SUPFAM" id="SSF48264">
    <property type="entry name" value="Cytochrome P450"/>
    <property type="match status" value="1"/>
</dbReference>
<dbReference type="Pfam" id="PF00067">
    <property type="entry name" value="p450"/>
    <property type="match status" value="1"/>
</dbReference>
<keyword evidence="6" id="KW-1185">Reference proteome</keyword>
<gene>
    <name evidence="5" type="ORF">L345_18015</name>
</gene>
<organism evidence="5 6">
    <name type="scientific">Ophiophagus hannah</name>
    <name type="common">King cobra</name>
    <name type="synonym">Naja hannah</name>
    <dbReference type="NCBI Taxonomy" id="8665"/>
    <lineage>
        <taxon>Eukaryota</taxon>
        <taxon>Metazoa</taxon>
        <taxon>Chordata</taxon>
        <taxon>Craniata</taxon>
        <taxon>Vertebrata</taxon>
        <taxon>Euteleostomi</taxon>
        <taxon>Lepidosauria</taxon>
        <taxon>Squamata</taxon>
        <taxon>Bifurcata</taxon>
        <taxon>Unidentata</taxon>
        <taxon>Episquamata</taxon>
        <taxon>Toxicofera</taxon>
        <taxon>Serpentes</taxon>
        <taxon>Colubroidea</taxon>
        <taxon>Elapidae</taxon>
        <taxon>Elapinae</taxon>
        <taxon>Ophiophagus</taxon>
    </lineage>
</organism>
<dbReference type="InterPro" id="IPR001128">
    <property type="entry name" value="Cyt_P450"/>
</dbReference>
<keyword evidence="3" id="KW-0479">Metal-binding</keyword>